<dbReference type="SUPFAM" id="SSF55144">
    <property type="entry name" value="LigT-like"/>
    <property type="match status" value="1"/>
</dbReference>
<evidence type="ECO:0000259" key="9">
    <source>
        <dbReference type="Pfam" id="PF05881"/>
    </source>
</evidence>
<keyword evidence="2" id="KW-0488">Methylation</keyword>
<keyword evidence="4" id="KW-0378">Hydrolase</keyword>
<accession>A0AAV6VF50</accession>
<organism evidence="10 11">
    <name type="scientific">Oedothorax gibbosus</name>
    <dbReference type="NCBI Taxonomy" id="931172"/>
    <lineage>
        <taxon>Eukaryota</taxon>
        <taxon>Metazoa</taxon>
        <taxon>Ecdysozoa</taxon>
        <taxon>Arthropoda</taxon>
        <taxon>Chelicerata</taxon>
        <taxon>Arachnida</taxon>
        <taxon>Araneae</taxon>
        <taxon>Araneomorphae</taxon>
        <taxon>Entelegynae</taxon>
        <taxon>Araneoidea</taxon>
        <taxon>Linyphiidae</taxon>
        <taxon>Erigoninae</taxon>
        <taxon>Oedothorax</taxon>
    </lineage>
</organism>
<proteinExistence type="predicted"/>
<dbReference type="EMBL" id="JAFNEN010000106">
    <property type="protein sequence ID" value="KAG8194246.1"/>
    <property type="molecule type" value="Genomic_DNA"/>
</dbReference>
<dbReference type="InterPro" id="IPR047325">
    <property type="entry name" value="CNPase_cat"/>
</dbReference>
<evidence type="ECO:0000313" key="10">
    <source>
        <dbReference type="EMBL" id="KAG8194246.1"/>
    </source>
</evidence>
<dbReference type="GO" id="GO:0004113">
    <property type="term" value="F:2',3'-cyclic-nucleotide 3'-phosphodiesterase activity"/>
    <property type="evidence" value="ECO:0007669"/>
    <property type="project" value="InterPro"/>
</dbReference>
<dbReference type="GO" id="GO:0003723">
    <property type="term" value="F:RNA binding"/>
    <property type="evidence" value="ECO:0007669"/>
    <property type="project" value="UniProtKB-KW"/>
</dbReference>
<keyword evidence="6" id="KW-0472">Membrane</keyword>
<dbReference type="PANTHER" id="PTHR10156">
    <property type="entry name" value="2',3'-CYCLIC-NUCLEOTIDE 3'-PHOSPHODIESTERASE"/>
    <property type="match status" value="1"/>
</dbReference>
<evidence type="ECO:0000256" key="3">
    <source>
        <dbReference type="ARBA" id="ARBA00022553"/>
    </source>
</evidence>
<dbReference type="AlphaFoldDB" id="A0AAV6VF50"/>
<dbReference type="GO" id="GO:0005737">
    <property type="term" value="C:cytoplasm"/>
    <property type="evidence" value="ECO:0007669"/>
    <property type="project" value="TreeGrafter"/>
</dbReference>
<protein>
    <recommendedName>
        <fullName evidence="9">Cyclic nucleotide phosphodiesterase catalytic domain-containing protein</fullName>
    </recommendedName>
</protein>
<dbReference type="GO" id="GO:0009214">
    <property type="term" value="P:cyclic nucleotide catabolic process"/>
    <property type="evidence" value="ECO:0007669"/>
    <property type="project" value="InterPro"/>
</dbReference>
<evidence type="ECO:0000256" key="1">
    <source>
        <dbReference type="ARBA" id="ARBA00004635"/>
    </source>
</evidence>
<reference evidence="10 11" key="1">
    <citation type="journal article" date="2022" name="Nat. Ecol. Evol.">
        <title>A masculinizing supergene underlies an exaggerated male reproductive morph in a spider.</title>
        <authorList>
            <person name="Hendrickx F."/>
            <person name="De Corte Z."/>
            <person name="Sonet G."/>
            <person name="Van Belleghem S.M."/>
            <person name="Kostlbacher S."/>
            <person name="Vangestel C."/>
        </authorList>
    </citation>
    <scope>NUCLEOTIDE SEQUENCE [LARGE SCALE GENOMIC DNA]</scope>
    <source>
        <strain evidence="10">W744_W776</strain>
    </source>
</reference>
<dbReference type="PANTHER" id="PTHR10156:SF0">
    <property type="entry name" value="2',3'-CYCLIC-NUCLEOTIDE 3'-PHOSPHODIESTERASE"/>
    <property type="match status" value="1"/>
</dbReference>
<keyword evidence="3" id="KW-0597">Phosphoprotein</keyword>
<keyword evidence="11" id="KW-1185">Reference proteome</keyword>
<dbReference type="InterPro" id="IPR008431">
    <property type="entry name" value="CNPase"/>
</dbReference>
<keyword evidence="7" id="KW-0449">Lipoprotein</keyword>
<feature type="domain" description="Cyclic nucleotide phosphodiesterase catalytic" evidence="9">
    <location>
        <begin position="190"/>
        <end position="325"/>
    </location>
</feature>
<dbReference type="GO" id="GO:0016020">
    <property type="term" value="C:membrane"/>
    <property type="evidence" value="ECO:0007669"/>
    <property type="project" value="UniProtKB-SubCell"/>
</dbReference>
<gene>
    <name evidence="10" type="ORF">JTE90_024576</name>
</gene>
<evidence type="ECO:0000256" key="8">
    <source>
        <dbReference type="ARBA" id="ARBA00023289"/>
    </source>
</evidence>
<name>A0AAV6VF50_9ARAC</name>
<dbReference type="Proteomes" id="UP000827092">
    <property type="component" value="Unassembled WGS sequence"/>
</dbReference>
<evidence type="ECO:0000256" key="5">
    <source>
        <dbReference type="ARBA" id="ARBA00022884"/>
    </source>
</evidence>
<dbReference type="Gene3D" id="3.90.1740.10">
    <property type="entry name" value="2',3'-cyclic nucleotide 3'-phosphodiesterase superfamily"/>
    <property type="match status" value="1"/>
</dbReference>
<comment type="caution">
    <text evidence="10">The sequence shown here is derived from an EMBL/GenBank/DDBJ whole genome shotgun (WGS) entry which is preliminary data.</text>
</comment>
<comment type="subcellular location">
    <subcellularLocation>
        <location evidence="1">Membrane</location>
        <topology evidence="1">Lipid-anchor</topology>
    </subcellularLocation>
</comment>
<dbReference type="InterPro" id="IPR009097">
    <property type="entry name" value="Cyclic_Pdiesterase"/>
</dbReference>
<evidence type="ECO:0000256" key="7">
    <source>
        <dbReference type="ARBA" id="ARBA00023288"/>
    </source>
</evidence>
<keyword evidence="8" id="KW-0636">Prenylation</keyword>
<keyword evidence="5" id="KW-0694">RNA-binding</keyword>
<dbReference type="Pfam" id="PF05881">
    <property type="entry name" value="CNPase"/>
    <property type="match status" value="1"/>
</dbReference>
<evidence type="ECO:0000256" key="4">
    <source>
        <dbReference type="ARBA" id="ARBA00022801"/>
    </source>
</evidence>
<sequence>MASYCSDSDEEESIVSEVSNLALGDDKNSKPEHYFPLQMVTDKKTEMYVKFAKVMVIIQGPYTHLRSLASPDVSKAFPYASRVLSDDTYRKDRKTICKYEETEEFYEYFKRESRRALENCDNLLLLDSTMSNKQQNSYYCAIALRMKYVVLVVPPIVTGLHKENWPSRSQAASFRKSDTFIQAATQFQHLFCGWYLHDVDCDELRHIATLYLQDCIEDIPDFKDMFSKVNVPGGKVTKDMDDREFASAIASRYFKLDEKRQDLAYCVTKHFNNQLFSMNEYFKNEHVQKNYGKMSKLIISGFVVSPHMIAARVKLNFHQKNLWDMPDELDENGKFPLCCVSELVDKMKDELPQVDINLVSSKNNPTIVNSHTCHDPTQNILPHVKGRACHIVLGKAPGAPARNVDYDVQFALRRLRNSMKPEAQGSVANIPLSRCVVRRLGKYWLIDLNEMLSVDGFFASCIKPYPYENAMEGSNSRTWKR</sequence>
<evidence type="ECO:0000256" key="6">
    <source>
        <dbReference type="ARBA" id="ARBA00023136"/>
    </source>
</evidence>
<evidence type="ECO:0000313" key="11">
    <source>
        <dbReference type="Proteomes" id="UP000827092"/>
    </source>
</evidence>
<evidence type="ECO:0000256" key="2">
    <source>
        <dbReference type="ARBA" id="ARBA00022481"/>
    </source>
</evidence>